<feature type="domain" description="Transglutaminase-like" evidence="1">
    <location>
        <begin position="67"/>
        <end position="139"/>
    </location>
</feature>
<evidence type="ECO:0000313" key="2">
    <source>
        <dbReference type="EMBL" id="OLF19222.1"/>
    </source>
</evidence>
<accession>A0A1Q8CY05</accession>
<dbReference type="InterPro" id="IPR038765">
    <property type="entry name" value="Papain-like_cys_pep_sf"/>
</dbReference>
<dbReference type="EMBL" id="MSIE01000002">
    <property type="protein sequence ID" value="OLF19222.1"/>
    <property type="molecule type" value="Genomic_DNA"/>
</dbReference>
<sequence length="231" mass="26263">MDESTIAPTEFLDHESPQVRELVASTIGDEKNLTSRAVALFYAVRDGLRYEVYGSDLSREGMRASAIIDRGYGFCIHKSLVYAAAVRAAGIPSRLVFGDVRNHLASPRLRELVGGDLFRFHCLTEVQLDGRWIRATPVFNRMLCRLYRIAPLDFDGRTDSVYHPYDEQGRRHMEFVRWHGEFADFPYDLVVNGIRDAHPRLFASSRHTTGGSLEEESADQRRLLERSSAVV</sequence>
<dbReference type="Pfam" id="PF01841">
    <property type="entry name" value="Transglut_core"/>
    <property type="match status" value="1"/>
</dbReference>
<dbReference type="SMART" id="SM00460">
    <property type="entry name" value="TGc"/>
    <property type="match status" value="1"/>
</dbReference>
<evidence type="ECO:0000313" key="3">
    <source>
        <dbReference type="Proteomes" id="UP000185596"/>
    </source>
</evidence>
<dbReference type="SUPFAM" id="SSF54001">
    <property type="entry name" value="Cysteine proteinases"/>
    <property type="match status" value="1"/>
</dbReference>
<dbReference type="PANTHER" id="PTHR33490">
    <property type="entry name" value="BLR5614 PROTEIN-RELATED"/>
    <property type="match status" value="1"/>
</dbReference>
<reference evidence="2 3" key="1">
    <citation type="submission" date="2016-12" db="EMBL/GenBank/DDBJ databases">
        <title>The draft genome sequence of Actinophytocola sp. 11-183.</title>
        <authorList>
            <person name="Wang W."/>
            <person name="Yuan L."/>
        </authorList>
    </citation>
    <scope>NUCLEOTIDE SEQUENCE [LARGE SCALE GENOMIC DNA]</scope>
    <source>
        <strain evidence="2 3">11-183</strain>
    </source>
</reference>
<keyword evidence="3" id="KW-1185">Reference proteome</keyword>
<comment type="caution">
    <text evidence="2">The sequence shown here is derived from an EMBL/GenBank/DDBJ whole genome shotgun (WGS) entry which is preliminary data.</text>
</comment>
<name>A0A1Q8CY05_9PSEU</name>
<gene>
    <name evidence="2" type="ORF">BU204_02400</name>
</gene>
<dbReference type="AlphaFoldDB" id="A0A1Q8CY05"/>
<organism evidence="2 3">
    <name type="scientific">Actinophytocola xanthii</name>
    <dbReference type="NCBI Taxonomy" id="1912961"/>
    <lineage>
        <taxon>Bacteria</taxon>
        <taxon>Bacillati</taxon>
        <taxon>Actinomycetota</taxon>
        <taxon>Actinomycetes</taxon>
        <taxon>Pseudonocardiales</taxon>
        <taxon>Pseudonocardiaceae</taxon>
    </lineage>
</organism>
<dbReference type="Proteomes" id="UP000185596">
    <property type="component" value="Unassembled WGS sequence"/>
</dbReference>
<dbReference type="Gene3D" id="3.10.620.30">
    <property type="match status" value="1"/>
</dbReference>
<dbReference type="InterPro" id="IPR002931">
    <property type="entry name" value="Transglutaminase-like"/>
</dbReference>
<protein>
    <submittedName>
        <fullName evidence="2">Transglutaminase-like superfamily protein</fullName>
    </submittedName>
</protein>
<proteinExistence type="predicted"/>
<dbReference type="PANTHER" id="PTHR33490:SF3">
    <property type="entry name" value="CONSERVED INTEGRAL MEMBRANE PROTEIN"/>
    <property type="match status" value="1"/>
</dbReference>
<dbReference type="STRING" id="1912961.BU204_02400"/>
<dbReference type="RefSeq" id="WP_075123826.1">
    <property type="nucleotide sequence ID" value="NZ_MSIE01000002.1"/>
</dbReference>
<evidence type="ECO:0000259" key="1">
    <source>
        <dbReference type="SMART" id="SM00460"/>
    </source>
</evidence>